<dbReference type="GO" id="GO:0005576">
    <property type="term" value="C:extracellular region"/>
    <property type="evidence" value="ECO:0000318"/>
    <property type="project" value="GO_Central"/>
</dbReference>
<proteinExistence type="predicted"/>
<evidence type="ECO:0000256" key="2">
    <source>
        <dbReference type="ARBA" id="ARBA00023157"/>
    </source>
</evidence>
<dbReference type="OrthoDB" id="6359065at2759"/>
<evidence type="ECO:0000313" key="7">
    <source>
        <dbReference type="Proteomes" id="UP000000305"/>
    </source>
</evidence>
<dbReference type="Gene3D" id="2.10.90.10">
    <property type="entry name" value="Cystine-knot cytokines"/>
    <property type="match status" value="1"/>
</dbReference>
<dbReference type="AlphaFoldDB" id="E9FUQ9"/>
<keyword evidence="7" id="KW-1185">Reference proteome</keyword>
<dbReference type="GO" id="GO:0005615">
    <property type="term" value="C:extracellular space"/>
    <property type="evidence" value="ECO:0007669"/>
    <property type="project" value="UniProtKB-ARBA"/>
</dbReference>
<dbReference type="KEGG" id="dpx:DAPPUDRAFT_311122"/>
<dbReference type="HOGENOM" id="CLU_1526729_0_0_1"/>
<dbReference type="Pfam" id="PF16077">
    <property type="entry name" value="Spaetzle"/>
    <property type="match status" value="1"/>
</dbReference>
<evidence type="ECO:0000256" key="1">
    <source>
        <dbReference type="ARBA" id="ARBA00022729"/>
    </source>
</evidence>
<keyword evidence="3" id="KW-0325">Glycoprotein</keyword>
<feature type="region of interest" description="Disordered" evidence="4">
    <location>
        <begin position="22"/>
        <end position="46"/>
    </location>
</feature>
<dbReference type="InterPro" id="IPR029034">
    <property type="entry name" value="Cystine-knot_cytokine"/>
</dbReference>
<dbReference type="GO" id="GO:0008083">
    <property type="term" value="F:growth factor activity"/>
    <property type="evidence" value="ECO:0000318"/>
    <property type="project" value="GO_Central"/>
</dbReference>
<dbReference type="PhylomeDB" id="E9FUQ9"/>
<dbReference type="eggNOG" id="ENOG502SENV">
    <property type="taxonomic scope" value="Eukaryota"/>
</dbReference>
<evidence type="ECO:0000256" key="4">
    <source>
        <dbReference type="SAM" id="MobiDB-lite"/>
    </source>
</evidence>
<organism evidence="6 7">
    <name type="scientific">Daphnia pulex</name>
    <name type="common">Water flea</name>
    <dbReference type="NCBI Taxonomy" id="6669"/>
    <lineage>
        <taxon>Eukaryota</taxon>
        <taxon>Metazoa</taxon>
        <taxon>Ecdysozoa</taxon>
        <taxon>Arthropoda</taxon>
        <taxon>Crustacea</taxon>
        <taxon>Branchiopoda</taxon>
        <taxon>Diplostraca</taxon>
        <taxon>Cladocera</taxon>
        <taxon>Anomopoda</taxon>
        <taxon>Daphniidae</taxon>
        <taxon>Daphnia</taxon>
    </lineage>
</organism>
<reference evidence="6 7" key="1">
    <citation type="journal article" date="2011" name="Science">
        <title>The ecoresponsive genome of Daphnia pulex.</title>
        <authorList>
            <person name="Colbourne J.K."/>
            <person name="Pfrender M.E."/>
            <person name="Gilbert D."/>
            <person name="Thomas W.K."/>
            <person name="Tucker A."/>
            <person name="Oakley T.H."/>
            <person name="Tokishita S."/>
            <person name="Aerts A."/>
            <person name="Arnold G.J."/>
            <person name="Basu M.K."/>
            <person name="Bauer D.J."/>
            <person name="Caceres C.E."/>
            <person name="Carmel L."/>
            <person name="Casola C."/>
            <person name="Choi J.H."/>
            <person name="Detter J.C."/>
            <person name="Dong Q."/>
            <person name="Dusheyko S."/>
            <person name="Eads B.D."/>
            <person name="Frohlich T."/>
            <person name="Geiler-Samerotte K.A."/>
            <person name="Gerlach D."/>
            <person name="Hatcher P."/>
            <person name="Jogdeo S."/>
            <person name="Krijgsveld J."/>
            <person name="Kriventseva E.V."/>
            <person name="Kultz D."/>
            <person name="Laforsch C."/>
            <person name="Lindquist E."/>
            <person name="Lopez J."/>
            <person name="Manak J.R."/>
            <person name="Muller J."/>
            <person name="Pangilinan J."/>
            <person name="Patwardhan R.P."/>
            <person name="Pitluck S."/>
            <person name="Pritham E.J."/>
            <person name="Rechtsteiner A."/>
            <person name="Rho M."/>
            <person name="Rogozin I.B."/>
            <person name="Sakarya O."/>
            <person name="Salamov A."/>
            <person name="Schaack S."/>
            <person name="Shapiro H."/>
            <person name="Shiga Y."/>
            <person name="Skalitzky C."/>
            <person name="Smith Z."/>
            <person name="Souvorov A."/>
            <person name="Sung W."/>
            <person name="Tang Z."/>
            <person name="Tsuchiya D."/>
            <person name="Tu H."/>
            <person name="Vos H."/>
            <person name="Wang M."/>
            <person name="Wolf Y.I."/>
            <person name="Yamagata H."/>
            <person name="Yamada T."/>
            <person name="Ye Y."/>
            <person name="Shaw J.R."/>
            <person name="Andrews J."/>
            <person name="Crease T.J."/>
            <person name="Tang H."/>
            <person name="Lucas S.M."/>
            <person name="Robertson H.M."/>
            <person name="Bork P."/>
            <person name="Koonin E.V."/>
            <person name="Zdobnov E.M."/>
            <person name="Grigoriev I.V."/>
            <person name="Lynch M."/>
            <person name="Boore J.L."/>
        </authorList>
    </citation>
    <scope>NUCLEOTIDE SEQUENCE [LARGE SCALE GENOMIC DNA]</scope>
</reference>
<accession>E9FUQ9</accession>
<gene>
    <name evidence="6" type="ORF">DAPPUDRAFT_311122</name>
</gene>
<evidence type="ECO:0000313" key="6">
    <source>
        <dbReference type="EMBL" id="EFX88882.1"/>
    </source>
</evidence>
<dbReference type="InParanoid" id="E9FUQ9"/>
<dbReference type="STRING" id="6669.E9FUQ9"/>
<dbReference type="EMBL" id="GL732525">
    <property type="protein sequence ID" value="EFX88882.1"/>
    <property type="molecule type" value="Genomic_DNA"/>
</dbReference>
<dbReference type="GO" id="GO:0021556">
    <property type="term" value="P:central nervous system formation"/>
    <property type="evidence" value="ECO:0000318"/>
    <property type="project" value="GO_Central"/>
</dbReference>
<name>E9FUQ9_DAPPU</name>
<keyword evidence="1" id="KW-0732">Signal</keyword>
<dbReference type="GO" id="GO:0045087">
    <property type="term" value="P:innate immune response"/>
    <property type="evidence" value="ECO:0000318"/>
    <property type="project" value="GO_Central"/>
</dbReference>
<dbReference type="Proteomes" id="UP000000305">
    <property type="component" value="Unassembled WGS sequence"/>
</dbReference>
<dbReference type="PANTHER" id="PTHR23199">
    <property type="entry name" value="NEUROTROPHIN 1-RELATED"/>
    <property type="match status" value="1"/>
</dbReference>
<feature type="domain" description="Spaetzle" evidence="5">
    <location>
        <begin position="56"/>
        <end position="152"/>
    </location>
</feature>
<dbReference type="InterPro" id="IPR032104">
    <property type="entry name" value="Spaetzle"/>
</dbReference>
<dbReference type="SUPFAM" id="SSF57501">
    <property type="entry name" value="Cystine-knot cytokines"/>
    <property type="match status" value="1"/>
</dbReference>
<protein>
    <recommendedName>
        <fullName evidence="5">Spaetzle domain-containing protein</fullName>
    </recommendedName>
</protein>
<sequence>MHRCHDQVNLMYAEVPEDYEALGDSHQPAGVGPGQEGNNTGKNPLPWSWSSYRKESACDSELRFIQPHVAQDRLGRWRIIVQTAEFPQRVAIDVCRRVDDVCKVFTDCGRKSRCVQRYSYQPLISLDQDKRQVGQCPTMAIFRFPTSCVCHVEVDKSSQILAKSNRRSSVKAIRRP</sequence>
<evidence type="ECO:0000256" key="3">
    <source>
        <dbReference type="ARBA" id="ARBA00023180"/>
    </source>
</evidence>
<dbReference type="OMA" id="RKESACD"/>
<keyword evidence="2" id="KW-1015">Disulfide bond</keyword>
<dbReference type="PANTHER" id="PTHR23199:SF12">
    <property type="entry name" value="NEUROTROPHIN 1-RELATED"/>
    <property type="match status" value="1"/>
</dbReference>
<dbReference type="InterPro" id="IPR052444">
    <property type="entry name" value="Spz/Toll_ligand-like"/>
</dbReference>
<evidence type="ECO:0000259" key="5">
    <source>
        <dbReference type="Pfam" id="PF16077"/>
    </source>
</evidence>
<dbReference type="GO" id="GO:0005121">
    <property type="term" value="F:Toll binding"/>
    <property type="evidence" value="ECO:0000318"/>
    <property type="project" value="GO_Central"/>
</dbReference>